<feature type="active site" description="Proton acceptor" evidence="8">
    <location>
        <position position="239"/>
    </location>
</feature>
<accession>A0A841HY13</accession>
<evidence type="ECO:0000259" key="11">
    <source>
        <dbReference type="Pfam" id="PF00370"/>
    </source>
</evidence>
<keyword evidence="7 8" id="KW-0119">Carbohydrate metabolism</keyword>
<keyword evidence="5 8" id="KW-0418">Kinase</keyword>
<comment type="function">
    <text evidence="8">Catalyzes the phosphorylation of D-xylulose to D-xylulose 5-phosphate.</text>
</comment>
<dbReference type="PANTHER" id="PTHR43095:SF5">
    <property type="entry name" value="XYLULOSE KINASE"/>
    <property type="match status" value="1"/>
</dbReference>
<gene>
    <name evidence="8 10" type="primary">xylB</name>
    <name evidence="13" type="ORF">HNR42_000230</name>
</gene>
<dbReference type="EC" id="2.7.1.17" evidence="8 10"/>
<dbReference type="RefSeq" id="WP_183983635.1">
    <property type="nucleotide sequence ID" value="NZ_JACHHG010000001.1"/>
</dbReference>
<evidence type="ECO:0000256" key="9">
    <source>
        <dbReference type="RuleBase" id="RU003733"/>
    </source>
</evidence>
<feature type="binding site" evidence="8">
    <location>
        <begin position="80"/>
        <end position="81"/>
    </location>
    <ligand>
        <name>substrate</name>
    </ligand>
</feature>
<dbReference type="InterPro" id="IPR018483">
    <property type="entry name" value="Carb_kinase_FGGY_CS"/>
</dbReference>
<dbReference type="PROSITE" id="PS00445">
    <property type="entry name" value="FGGY_KINASES_2"/>
    <property type="match status" value="1"/>
</dbReference>
<organism evidence="13 14">
    <name type="scientific">Deinobacterium chartae</name>
    <dbReference type="NCBI Taxonomy" id="521158"/>
    <lineage>
        <taxon>Bacteria</taxon>
        <taxon>Thermotogati</taxon>
        <taxon>Deinococcota</taxon>
        <taxon>Deinococci</taxon>
        <taxon>Deinococcales</taxon>
        <taxon>Deinococcaceae</taxon>
        <taxon>Deinobacterium</taxon>
    </lineage>
</organism>
<keyword evidence="6 8" id="KW-0067">ATP-binding</keyword>
<dbReference type="InterPro" id="IPR050406">
    <property type="entry name" value="FGGY_Carb_Kinase"/>
</dbReference>
<evidence type="ECO:0000256" key="7">
    <source>
        <dbReference type="ARBA" id="ARBA00023277"/>
    </source>
</evidence>
<feature type="site" description="Important for activity" evidence="8">
    <location>
        <position position="9"/>
    </location>
</feature>
<dbReference type="CDD" id="cd07808">
    <property type="entry name" value="ASKHA_NBD_FGGY_EcXK-like"/>
    <property type="match status" value="1"/>
</dbReference>
<evidence type="ECO:0000313" key="13">
    <source>
        <dbReference type="EMBL" id="MBB6096818.1"/>
    </source>
</evidence>
<sequence>MAEVALGLDVGTSGLKAVAVDARGVTLAEAGAAYPLYTPRPGWTEQNPADWLSAAASALRELSGCLEGHTPVALGLSGQMHGLVALDAHGEVIRPAPLWNDQRTAAAVAELEERVPRAELITRTGNPGVTGFQLPKLLWLRSEEPENFARTRHALLPKDYLGYALTGQMATEPSDASGVGALHLSRLEWDRDLLEALGLGCDLFPEVLPSSAIIGGLSARWAQATGLPRGLPVVAGAGDNAGAAVALGLSSRAAGVGSLSLGTSGVIFVPLDRPTPDPQGRVHLFAHADGGYHLLGVTLAAAGSLEWFRRSLAAHTSFETLILEAARVPPGAEGLSFVPYLAGERSPHLDPDLRGVLSGLSLAHGRGHIVRAILEGAAFALRDALEVMRPLAALHELLAVGGGARAEPWLRATGAILQVPLSRPTLEGSPARGAAILALVGGGVYPDLAAALAVTRPERVPLEADDPAAYLEARGRYLEASRWERERRRAGAEMGT</sequence>
<dbReference type="Proteomes" id="UP000569951">
    <property type="component" value="Unassembled WGS sequence"/>
</dbReference>
<protein>
    <recommendedName>
        <fullName evidence="8 10">Xylulose kinase</fullName>
        <shortName evidence="8 10">Xylulokinase</shortName>
        <ecNumber evidence="8 10">2.7.1.17</ecNumber>
    </recommendedName>
</protein>
<comment type="caution">
    <text evidence="13">The sequence shown here is derived from an EMBL/GenBank/DDBJ whole genome shotgun (WGS) entry which is preliminary data.</text>
</comment>
<evidence type="ECO:0000259" key="12">
    <source>
        <dbReference type="Pfam" id="PF02782"/>
    </source>
</evidence>
<dbReference type="PIRSF" id="PIRSF000538">
    <property type="entry name" value="GlpK"/>
    <property type="match status" value="1"/>
</dbReference>
<dbReference type="InterPro" id="IPR018485">
    <property type="entry name" value="FGGY_C"/>
</dbReference>
<keyword evidence="14" id="KW-1185">Reference proteome</keyword>
<feature type="domain" description="Carbohydrate kinase FGGY N-terminal" evidence="11">
    <location>
        <begin position="5"/>
        <end position="245"/>
    </location>
</feature>
<dbReference type="PANTHER" id="PTHR43095">
    <property type="entry name" value="SUGAR KINASE"/>
    <property type="match status" value="1"/>
</dbReference>
<dbReference type="SUPFAM" id="SSF53067">
    <property type="entry name" value="Actin-like ATPase domain"/>
    <property type="match status" value="2"/>
</dbReference>
<comment type="similarity">
    <text evidence="1 8 9">Belongs to the FGGY kinase family.</text>
</comment>
<dbReference type="Pfam" id="PF00370">
    <property type="entry name" value="FGGY_N"/>
    <property type="match status" value="1"/>
</dbReference>
<evidence type="ECO:0000256" key="5">
    <source>
        <dbReference type="ARBA" id="ARBA00022777"/>
    </source>
</evidence>
<dbReference type="GO" id="GO:0005524">
    <property type="term" value="F:ATP binding"/>
    <property type="evidence" value="ECO:0007669"/>
    <property type="project" value="UniProtKB-UniRule"/>
</dbReference>
<dbReference type="InterPro" id="IPR006000">
    <property type="entry name" value="Xylulokinase"/>
</dbReference>
<dbReference type="EMBL" id="JACHHG010000001">
    <property type="protein sequence ID" value="MBB6096818.1"/>
    <property type="molecule type" value="Genomic_DNA"/>
</dbReference>
<evidence type="ECO:0000256" key="3">
    <source>
        <dbReference type="ARBA" id="ARBA00022679"/>
    </source>
</evidence>
<evidence type="ECO:0000256" key="2">
    <source>
        <dbReference type="ARBA" id="ARBA00022629"/>
    </source>
</evidence>
<dbReference type="HAMAP" id="MF_02220">
    <property type="entry name" value="XylB"/>
    <property type="match status" value="1"/>
</dbReference>
<reference evidence="13 14" key="1">
    <citation type="submission" date="2020-08" db="EMBL/GenBank/DDBJ databases">
        <title>Genomic Encyclopedia of Type Strains, Phase IV (KMG-IV): sequencing the most valuable type-strain genomes for metagenomic binning, comparative biology and taxonomic classification.</title>
        <authorList>
            <person name="Goeker M."/>
        </authorList>
    </citation>
    <scope>NUCLEOTIDE SEQUENCE [LARGE SCALE GENOMIC DNA]</scope>
    <source>
        <strain evidence="13 14">DSM 21458</strain>
    </source>
</reference>
<dbReference type="AlphaFoldDB" id="A0A841HY13"/>
<dbReference type="InterPro" id="IPR000577">
    <property type="entry name" value="Carb_kinase_FGGY"/>
</dbReference>
<keyword evidence="2 8" id="KW-0859">Xylose metabolism</keyword>
<keyword evidence="4 8" id="KW-0547">Nucleotide-binding</keyword>
<dbReference type="GO" id="GO:0042732">
    <property type="term" value="P:D-xylose metabolic process"/>
    <property type="evidence" value="ECO:0007669"/>
    <property type="project" value="UniProtKB-KW"/>
</dbReference>
<evidence type="ECO:0000256" key="1">
    <source>
        <dbReference type="ARBA" id="ARBA00009156"/>
    </source>
</evidence>
<dbReference type="Gene3D" id="3.30.420.40">
    <property type="match status" value="2"/>
</dbReference>
<comment type="catalytic activity">
    <reaction evidence="8 10">
        <text>D-xylulose + ATP = D-xylulose 5-phosphate + ADP + H(+)</text>
        <dbReference type="Rhea" id="RHEA:10964"/>
        <dbReference type="ChEBI" id="CHEBI:15378"/>
        <dbReference type="ChEBI" id="CHEBI:17140"/>
        <dbReference type="ChEBI" id="CHEBI:30616"/>
        <dbReference type="ChEBI" id="CHEBI:57737"/>
        <dbReference type="ChEBI" id="CHEBI:456216"/>
        <dbReference type="EC" id="2.7.1.17"/>
    </reaction>
</comment>
<evidence type="ECO:0000313" key="14">
    <source>
        <dbReference type="Proteomes" id="UP000569951"/>
    </source>
</evidence>
<dbReference type="GO" id="GO:0004856">
    <property type="term" value="F:D-xylulokinase activity"/>
    <property type="evidence" value="ECO:0007669"/>
    <property type="project" value="UniProtKB-UniRule"/>
</dbReference>
<dbReference type="InterPro" id="IPR018484">
    <property type="entry name" value="FGGY_N"/>
</dbReference>
<evidence type="ECO:0000256" key="8">
    <source>
        <dbReference type="HAMAP-Rule" id="MF_02220"/>
    </source>
</evidence>
<dbReference type="GO" id="GO:0005998">
    <property type="term" value="P:xylulose catabolic process"/>
    <property type="evidence" value="ECO:0007669"/>
    <property type="project" value="UniProtKB-UniRule"/>
</dbReference>
<dbReference type="Pfam" id="PF02782">
    <property type="entry name" value="FGGY_C"/>
    <property type="match status" value="1"/>
</dbReference>
<dbReference type="InterPro" id="IPR043129">
    <property type="entry name" value="ATPase_NBD"/>
</dbReference>
<evidence type="ECO:0000256" key="10">
    <source>
        <dbReference type="RuleBase" id="RU364073"/>
    </source>
</evidence>
<evidence type="ECO:0000256" key="6">
    <source>
        <dbReference type="ARBA" id="ARBA00022840"/>
    </source>
</evidence>
<proteinExistence type="inferred from homology"/>
<dbReference type="NCBIfam" id="TIGR01312">
    <property type="entry name" value="XylB"/>
    <property type="match status" value="1"/>
</dbReference>
<name>A0A841HY13_9DEIO</name>
<keyword evidence="3 8" id="KW-0808">Transferase</keyword>
<evidence type="ECO:0000256" key="4">
    <source>
        <dbReference type="ARBA" id="ARBA00022741"/>
    </source>
</evidence>
<feature type="domain" description="Carbohydrate kinase FGGY C-terminal" evidence="12">
    <location>
        <begin position="258"/>
        <end position="440"/>
    </location>
</feature>